<dbReference type="Proteomes" id="UP000032336">
    <property type="component" value="Unassembled WGS sequence"/>
</dbReference>
<dbReference type="AlphaFoldDB" id="A0A0D8FTB9"/>
<evidence type="ECO:0000313" key="2">
    <source>
        <dbReference type="EMBL" id="KJE76361.1"/>
    </source>
</evidence>
<protein>
    <submittedName>
        <fullName evidence="2">Uncharacterized protein</fullName>
    </submittedName>
</protein>
<evidence type="ECO:0000256" key="1">
    <source>
        <dbReference type="SAM" id="Phobius"/>
    </source>
</evidence>
<proteinExistence type="predicted"/>
<comment type="caution">
    <text evidence="2">The sequence shown here is derived from an EMBL/GenBank/DDBJ whole genome shotgun (WGS) entry which is preliminary data.</text>
</comment>
<keyword evidence="1" id="KW-0472">Membrane</keyword>
<dbReference type="STRING" id="1121877.FEAC_18450"/>
<evidence type="ECO:0000313" key="3">
    <source>
        <dbReference type="Proteomes" id="UP000032336"/>
    </source>
</evidence>
<dbReference type="RefSeq" id="WP_035389844.1">
    <property type="nucleotide sequence ID" value="NZ_JQKF01000016.1"/>
</dbReference>
<gene>
    <name evidence="2" type="ORF">FEAC_18450</name>
</gene>
<dbReference type="EMBL" id="JXUW01000017">
    <property type="protein sequence ID" value="KJE76361.1"/>
    <property type="molecule type" value="Genomic_DNA"/>
</dbReference>
<keyword evidence="3" id="KW-1185">Reference proteome</keyword>
<keyword evidence="1" id="KW-0812">Transmembrane</keyword>
<accession>A0A0D8FTB9</accession>
<name>A0A0D8FTB9_9ACTN</name>
<reference evidence="2 3" key="1">
    <citation type="submission" date="2015-01" db="EMBL/GenBank/DDBJ databases">
        <title>Draft genome of the acidophilic iron oxidizer Ferrimicrobium acidiphilum strain T23.</title>
        <authorList>
            <person name="Poehlein A."/>
            <person name="Eisen S."/>
            <person name="Schloemann M."/>
            <person name="Johnson B.D."/>
            <person name="Daniel R."/>
            <person name="Muehling M."/>
        </authorList>
    </citation>
    <scope>NUCLEOTIDE SEQUENCE [LARGE SCALE GENOMIC DNA]</scope>
    <source>
        <strain evidence="2 3">T23</strain>
    </source>
</reference>
<organism evidence="2 3">
    <name type="scientific">Ferrimicrobium acidiphilum DSM 19497</name>
    <dbReference type="NCBI Taxonomy" id="1121877"/>
    <lineage>
        <taxon>Bacteria</taxon>
        <taxon>Bacillati</taxon>
        <taxon>Actinomycetota</taxon>
        <taxon>Acidimicrobiia</taxon>
        <taxon>Acidimicrobiales</taxon>
        <taxon>Acidimicrobiaceae</taxon>
        <taxon>Ferrimicrobium</taxon>
    </lineage>
</organism>
<feature type="transmembrane region" description="Helical" evidence="1">
    <location>
        <begin position="218"/>
        <end position="236"/>
    </location>
</feature>
<dbReference type="GeneID" id="78372983"/>
<keyword evidence="1" id="KW-1133">Transmembrane helix</keyword>
<sequence>MTNYRSSSTHWGISTRALKILELAVVLSEEQGYPKTTSLHVLQAMLLIARAPIRDCLHRNGVTSEALDLYLAHHRSRIEAILANDHDLYPQWDSLVTYSFGANASDRYSMATIIDDVDLLYGFALVSRWAGLSEFIREAHGRPHRFTTRVIRDCKRISKDDCIEAEVDPSSRINVLLSDSRDRSALLALRNTPSPYLFIPPIWATCLVLLHYRKHMKWSWATLLGLLIAVVVGNYGPPTVFLMRMKIHKSDPASPPKSS</sequence>